<dbReference type="HAMAP" id="MF_00130">
    <property type="entry name" value="RecU"/>
    <property type="match status" value="1"/>
</dbReference>
<reference evidence="16" key="1">
    <citation type="submission" date="2019-07" db="EMBL/GenBank/DDBJ databases">
        <title>Bacillus alkalisoli sp. nov. isolated from saline soil.</title>
        <authorList>
            <person name="Sun J.-Q."/>
            <person name="Xu L."/>
        </authorList>
    </citation>
    <scope>NUCLEOTIDE SEQUENCE [LARGE SCALE GENOMIC DNA]</scope>
    <source>
        <strain evidence="16">M4U3P1</strain>
    </source>
</reference>
<evidence type="ECO:0000256" key="2">
    <source>
        <dbReference type="ARBA" id="ARBA00022490"/>
    </source>
</evidence>
<evidence type="ECO:0000256" key="14">
    <source>
        <dbReference type="NCBIfam" id="TIGR00648"/>
    </source>
</evidence>
<dbReference type="EMBL" id="CP041372">
    <property type="protein sequence ID" value="QKS71134.1"/>
    <property type="molecule type" value="Genomic_DNA"/>
</dbReference>
<keyword evidence="6 13" id="KW-0227">DNA damage</keyword>
<evidence type="ECO:0000256" key="1">
    <source>
        <dbReference type="ARBA" id="ARBA00004496"/>
    </source>
</evidence>
<dbReference type="InterPro" id="IPR011856">
    <property type="entry name" value="tRNA_endonuc-like_dom_sf"/>
</dbReference>
<dbReference type="GO" id="GO:0005737">
    <property type="term" value="C:cytoplasm"/>
    <property type="evidence" value="ECO:0007669"/>
    <property type="project" value="UniProtKB-SubCell"/>
</dbReference>
<feature type="binding site" evidence="13">
    <location>
        <position position="90"/>
    </location>
    <ligand>
        <name>Mg(2+)</name>
        <dbReference type="ChEBI" id="CHEBI:18420"/>
    </ligand>
</feature>
<evidence type="ECO:0000256" key="8">
    <source>
        <dbReference type="ARBA" id="ARBA00022842"/>
    </source>
</evidence>
<keyword evidence="5 13" id="KW-0255">Endonuclease</keyword>
<evidence type="ECO:0000313" key="15">
    <source>
        <dbReference type="EMBL" id="QKS71134.1"/>
    </source>
</evidence>
<feature type="binding site" evidence="13">
    <location>
        <position position="122"/>
    </location>
    <ligand>
        <name>Mg(2+)</name>
        <dbReference type="ChEBI" id="CHEBI:18420"/>
    </ligand>
</feature>
<feature type="binding site" evidence="13">
    <location>
        <position position="88"/>
    </location>
    <ligand>
        <name>Mg(2+)</name>
        <dbReference type="ChEBI" id="CHEBI:18420"/>
    </ligand>
</feature>
<comment type="subcellular location">
    <subcellularLocation>
        <location evidence="1 13">Cytoplasm</location>
    </subcellularLocation>
</comment>
<organism evidence="15 16">
    <name type="scientific">Paenalkalicoccus suaedae</name>
    <dbReference type="NCBI Taxonomy" id="2592382"/>
    <lineage>
        <taxon>Bacteria</taxon>
        <taxon>Bacillati</taxon>
        <taxon>Bacillota</taxon>
        <taxon>Bacilli</taxon>
        <taxon>Bacillales</taxon>
        <taxon>Bacillaceae</taxon>
        <taxon>Paenalkalicoccus</taxon>
    </lineage>
</organism>
<dbReference type="GO" id="GO:0006310">
    <property type="term" value="P:DNA recombination"/>
    <property type="evidence" value="ECO:0007669"/>
    <property type="project" value="UniProtKB-UniRule"/>
</dbReference>
<dbReference type="GO" id="GO:0003676">
    <property type="term" value="F:nucleic acid binding"/>
    <property type="evidence" value="ECO:0007669"/>
    <property type="project" value="InterPro"/>
</dbReference>
<feature type="binding site" evidence="13">
    <location>
        <position position="103"/>
    </location>
    <ligand>
        <name>Mg(2+)</name>
        <dbReference type="ChEBI" id="CHEBI:18420"/>
    </ligand>
</feature>
<dbReference type="SUPFAM" id="SSF52980">
    <property type="entry name" value="Restriction endonuclease-like"/>
    <property type="match status" value="1"/>
</dbReference>
<feature type="site" description="Transition state stabilizer" evidence="13">
    <location>
        <position position="105"/>
    </location>
</feature>
<keyword evidence="2 13" id="KW-0963">Cytoplasm</keyword>
<keyword evidence="8 13" id="KW-0460">Magnesium</keyword>
<comment type="similarity">
    <text evidence="11 13">Belongs to the RecU family.</text>
</comment>
<comment type="cofactor">
    <cofactor evidence="13">
        <name>Mg(2+)</name>
        <dbReference type="ChEBI" id="CHEBI:18420"/>
    </cofactor>
    <text evidence="13">Binds 1 Mg(2+) ion per subunit.</text>
</comment>
<sequence>MSINYPNGKKFTKKRIPEGKKNVYKKDDSFGNRGMSFEDDINETNDYYLAHEFAVIHKKPTPLQIVNVHYPKRSAAVVTEAYFQKPSTTDYNGLYNGYYIDFEAKETKNKTSFPLKNFHDHQLTHMERVVKHSGIAFILLHFAYHGEVYFLPAEYLLRFCETMERKSIPKVEIEEHGILVKTGYMPRIDYLKAVDTYLATRNK</sequence>
<dbReference type="GO" id="GO:0007059">
    <property type="term" value="P:chromosome segregation"/>
    <property type="evidence" value="ECO:0007669"/>
    <property type="project" value="UniProtKB-UniRule"/>
</dbReference>
<keyword evidence="4 13" id="KW-0479">Metal-binding</keyword>
<evidence type="ECO:0000256" key="9">
    <source>
        <dbReference type="ARBA" id="ARBA00023172"/>
    </source>
</evidence>
<dbReference type="KEGG" id="psua:FLK61_30940"/>
<evidence type="ECO:0000256" key="10">
    <source>
        <dbReference type="ARBA" id="ARBA00023204"/>
    </source>
</evidence>
<dbReference type="NCBIfam" id="TIGR00648">
    <property type="entry name" value="recU"/>
    <property type="match status" value="1"/>
</dbReference>
<dbReference type="InterPro" id="IPR004612">
    <property type="entry name" value="Resolv_RecU"/>
</dbReference>
<accession>A0A859FEX4</accession>
<dbReference type="NCBIfam" id="NF002584">
    <property type="entry name" value="PRK02234.1-5"/>
    <property type="match status" value="1"/>
</dbReference>
<dbReference type="AlphaFoldDB" id="A0A859FEX4"/>
<dbReference type="NCBIfam" id="NF002581">
    <property type="entry name" value="PRK02234.1-2"/>
    <property type="match status" value="1"/>
</dbReference>
<evidence type="ECO:0000256" key="3">
    <source>
        <dbReference type="ARBA" id="ARBA00022722"/>
    </source>
</evidence>
<evidence type="ECO:0000256" key="6">
    <source>
        <dbReference type="ARBA" id="ARBA00022763"/>
    </source>
</evidence>
<dbReference type="Pfam" id="PF03838">
    <property type="entry name" value="RecU"/>
    <property type="match status" value="1"/>
</dbReference>
<dbReference type="Proteomes" id="UP000318138">
    <property type="component" value="Chromosome"/>
</dbReference>
<comment type="function">
    <text evidence="13">Endonuclease that resolves Holliday junction intermediates in genetic recombination. Cleaves mobile four-strand junctions by introducing symmetrical nicks in paired strands. Promotes annealing of linear ssDNA with homologous dsDNA. Required for DNA repair, homologous recombination and chromosome segregation.</text>
</comment>
<keyword evidence="9 13" id="KW-0233">DNA recombination</keyword>
<dbReference type="PIRSF" id="PIRSF037785">
    <property type="entry name" value="RecU"/>
    <property type="match status" value="1"/>
</dbReference>
<comment type="catalytic activity">
    <reaction evidence="13">
        <text>Endonucleolytic cleavage at a junction such as a reciprocal single-stranded crossover between two homologous DNA duplexes (Holliday junction).</text>
        <dbReference type="EC" id="3.1.21.10"/>
    </reaction>
</comment>
<keyword evidence="16" id="KW-1185">Reference proteome</keyword>
<dbReference type="GO" id="GO:0006281">
    <property type="term" value="P:DNA repair"/>
    <property type="evidence" value="ECO:0007669"/>
    <property type="project" value="UniProtKB-UniRule"/>
</dbReference>
<evidence type="ECO:0000256" key="7">
    <source>
        <dbReference type="ARBA" id="ARBA00022801"/>
    </source>
</evidence>
<evidence type="ECO:0000256" key="13">
    <source>
        <dbReference type="HAMAP-Rule" id="MF_00130"/>
    </source>
</evidence>
<proteinExistence type="inferred from homology"/>
<evidence type="ECO:0000256" key="11">
    <source>
        <dbReference type="ARBA" id="ARBA00023447"/>
    </source>
</evidence>
<name>A0A859FEX4_9BACI</name>
<protein>
    <recommendedName>
        <fullName evidence="12 13">Holliday junction resolvase RecU</fullName>
        <ecNumber evidence="13 14">3.1.21.10</ecNumber>
    </recommendedName>
    <alternativeName>
        <fullName evidence="13">Recombination protein U homolog</fullName>
    </alternativeName>
</protein>
<dbReference type="EC" id="3.1.21.10" evidence="13 14"/>
<dbReference type="RefSeq" id="WP_176009170.1">
    <property type="nucleotide sequence ID" value="NZ_CP041372.2"/>
</dbReference>
<keyword evidence="7 13" id="KW-0378">Hydrolase</keyword>
<evidence type="ECO:0000256" key="5">
    <source>
        <dbReference type="ARBA" id="ARBA00022759"/>
    </source>
</evidence>
<dbReference type="CDD" id="cd22354">
    <property type="entry name" value="RecU-like"/>
    <property type="match status" value="1"/>
</dbReference>
<keyword evidence="3 13" id="KW-0540">Nuclease</keyword>
<dbReference type="GO" id="GO:0000287">
    <property type="term" value="F:magnesium ion binding"/>
    <property type="evidence" value="ECO:0007669"/>
    <property type="project" value="UniProtKB-UniRule"/>
</dbReference>
<dbReference type="Gene3D" id="3.40.1350.10">
    <property type="match status" value="1"/>
</dbReference>
<gene>
    <name evidence="13 15" type="primary">recU</name>
    <name evidence="15" type="ORF">FLK61_30940</name>
</gene>
<evidence type="ECO:0000256" key="4">
    <source>
        <dbReference type="ARBA" id="ARBA00022723"/>
    </source>
</evidence>
<dbReference type="GO" id="GO:0008821">
    <property type="term" value="F:crossover junction DNA endonuclease activity"/>
    <property type="evidence" value="ECO:0007669"/>
    <property type="project" value="UniProtKB-EC"/>
</dbReference>
<evidence type="ECO:0000313" key="16">
    <source>
        <dbReference type="Proteomes" id="UP000318138"/>
    </source>
</evidence>
<keyword evidence="10 13" id="KW-0234">DNA repair</keyword>
<evidence type="ECO:0000256" key="12">
    <source>
        <dbReference type="ARBA" id="ARBA00029523"/>
    </source>
</evidence>
<dbReference type="InterPro" id="IPR011335">
    <property type="entry name" value="Restrct_endonuc-II-like"/>
</dbReference>